<evidence type="ECO:0000256" key="5">
    <source>
        <dbReference type="ARBA" id="ARBA00022723"/>
    </source>
</evidence>
<dbReference type="Pfam" id="PF00075">
    <property type="entry name" value="RNase_H"/>
    <property type="match status" value="1"/>
</dbReference>
<accession>A0ABS1J0K6</accession>
<proteinExistence type="inferred from homology"/>
<dbReference type="InterPro" id="IPR002156">
    <property type="entry name" value="RNaseH_domain"/>
</dbReference>
<evidence type="ECO:0000313" key="11">
    <source>
        <dbReference type="Proteomes" id="UP000604730"/>
    </source>
</evidence>
<comment type="catalytic activity">
    <reaction evidence="1">
        <text>Endonucleolytic cleavage to 5'-phosphomonoester.</text>
        <dbReference type="EC" id="3.1.26.4"/>
    </reaction>
</comment>
<evidence type="ECO:0000256" key="8">
    <source>
        <dbReference type="SAM" id="MobiDB-lite"/>
    </source>
</evidence>
<keyword evidence="5" id="KW-0479">Metal-binding</keyword>
<evidence type="ECO:0000256" key="7">
    <source>
        <dbReference type="ARBA" id="ARBA00022801"/>
    </source>
</evidence>
<dbReference type="CDD" id="cd09277">
    <property type="entry name" value="RNase_HI_bacteria_like"/>
    <property type="match status" value="1"/>
</dbReference>
<dbReference type="SUPFAM" id="SSF53098">
    <property type="entry name" value="Ribonuclease H-like"/>
    <property type="match status" value="1"/>
</dbReference>
<evidence type="ECO:0000313" key="10">
    <source>
        <dbReference type="EMBL" id="MBK5897434.1"/>
    </source>
</evidence>
<comment type="similarity">
    <text evidence="2">Belongs to the RNase H family.</text>
</comment>
<dbReference type="SUPFAM" id="SSF55658">
    <property type="entry name" value="L9 N-domain-like"/>
    <property type="match status" value="1"/>
</dbReference>
<evidence type="ECO:0000256" key="3">
    <source>
        <dbReference type="ARBA" id="ARBA00012180"/>
    </source>
</evidence>
<dbReference type="InterPro" id="IPR037056">
    <property type="entry name" value="RNase_H1_N_sf"/>
</dbReference>
<dbReference type="InterPro" id="IPR050092">
    <property type="entry name" value="RNase_H"/>
</dbReference>
<protein>
    <recommendedName>
        <fullName evidence="3">ribonuclease H</fullName>
        <ecNumber evidence="3">3.1.26.4</ecNumber>
    </recommendedName>
</protein>
<organism evidence="10 11">
    <name type="scientific">Catonella massiliensis</name>
    <dbReference type="NCBI Taxonomy" id="2799636"/>
    <lineage>
        <taxon>Bacteria</taxon>
        <taxon>Bacillati</taxon>
        <taxon>Bacillota</taxon>
        <taxon>Clostridia</taxon>
        <taxon>Lachnospirales</taxon>
        <taxon>Lachnospiraceae</taxon>
        <taxon>Catonella</taxon>
    </lineage>
</organism>
<feature type="domain" description="RNase H type-1" evidence="9">
    <location>
        <begin position="74"/>
        <end position="211"/>
    </location>
</feature>
<evidence type="ECO:0000256" key="4">
    <source>
        <dbReference type="ARBA" id="ARBA00022722"/>
    </source>
</evidence>
<dbReference type="InterPro" id="IPR009027">
    <property type="entry name" value="Ribosomal_bL9/RNase_H1_N"/>
</dbReference>
<keyword evidence="11" id="KW-1185">Reference proteome</keyword>
<evidence type="ECO:0000256" key="2">
    <source>
        <dbReference type="ARBA" id="ARBA00005300"/>
    </source>
</evidence>
<dbReference type="Gene3D" id="3.40.970.10">
    <property type="entry name" value="Ribonuclease H1, N-terminal domain"/>
    <property type="match status" value="1"/>
</dbReference>
<name>A0ABS1J0K6_9FIRM</name>
<dbReference type="RefSeq" id="WP_208428915.1">
    <property type="nucleotide sequence ID" value="NZ_JAEPRJ010000001.1"/>
</dbReference>
<evidence type="ECO:0000259" key="9">
    <source>
        <dbReference type="PROSITE" id="PS50879"/>
    </source>
</evidence>
<reference evidence="10 11" key="1">
    <citation type="submission" date="2021-01" db="EMBL/GenBank/DDBJ databases">
        <title>Isolation and description of Catonella massiliensis sp. nov., a novel Catonella species, isolated from a stable periodontitis subject.</title>
        <authorList>
            <person name="Antezack A."/>
            <person name="Boxberger M."/>
            <person name="La Scola B."/>
            <person name="Monnet-Corti V."/>
        </authorList>
    </citation>
    <scope>NUCLEOTIDE SEQUENCE [LARGE SCALE GENOMIC DNA]</scope>
    <source>
        <strain evidence="10 11">Marseille-Q4567</strain>
    </source>
</reference>
<keyword evidence="4" id="KW-0540">Nuclease</keyword>
<gene>
    <name evidence="10" type="ORF">JJN12_06490</name>
</gene>
<evidence type="ECO:0000256" key="1">
    <source>
        <dbReference type="ARBA" id="ARBA00000077"/>
    </source>
</evidence>
<sequence>MAKNNYYAVRIGKTPGIYKTWEDCKAQVIGYKGAIYKGFVEKQDAEDFLRGGLSAPNTDAASDNNDENIQAEPSDSEITAYVDGSFSSGKIFGCGCIILKDGEVIAEISKAYEDEELATMRNVAGEIKASELAMQYALDNGYTSLSIYHDYQGIASWCLGEWKTNKAGTVAYKQFYDGIKDKLKVHFIKVKGHSGDEYNEIADGLAKKALGIE</sequence>
<dbReference type="Gene3D" id="3.30.420.10">
    <property type="entry name" value="Ribonuclease H-like superfamily/Ribonuclease H"/>
    <property type="match status" value="1"/>
</dbReference>
<dbReference type="EC" id="3.1.26.4" evidence="3"/>
<dbReference type="PANTHER" id="PTHR10642:SF26">
    <property type="entry name" value="RIBONUCLEASE H1"/>
    <property type="match status" value="1"/>
</dbReference>
<keyword evidence="7" id="KW-0378">Hydrolase</keyword>
<dbReference type="InterPro" id="IPR012337">
    <property type="entry name" value="RNaseH-like_sf"/>
</dbReference>
<evidence type="ECO:0000256" key="6">
    <source>
        <dbReference type="ARBA" id="ARBA00022759"/>
    </source>
</evidence>
<dbReference type="PANTHER" id="PTHR10642">
    <property type="entry name" value="RIBONUCLEASE H1"/>
    <property type="match status" value="1"/>
</dbReference>
<dbReference type="EMBL" id="JAEPRJ010000001">
    <property type="protein sequence ID" value="MBK5897434.1"/>
    <property type="molecule type" value="Genomic_DNA"/>
</dbReference>
<dbReference type="InterPro" id="IPR011320">
    <property type="entry name" value="RNase_H1_N"/>
</dbReference>
<dbReference type="Pfam" id="PF01693">
    <property type="entry name" value="Cauli_VI"/>
    <property type="match status" value="1"/>
</dbReference>
<dbReference type="Proteomes" id="UP000604730">
    <property type="component" value="Unassembled WGS sequence"/>
</dbReference>
<feature type="region of interest" description="Disordered" evidence="8">
    <location>
        <begin position="55"/>
        <end position="74"/>
    </location>
</feature>
<keyword evidence="6" id="KW-0255">Endonuclease</keyword>
<dbReference type="PROSITE" id="PS50879">
    <property type="entry name" value="RNASE_H_1"/>
    <property type="match status" value="1"/>
</dbReference>
<comment type="caution">
    <text evidence="10">The sequence shown here is derived from an EMBL/GenBank/DDBJ whole genome shotgun (WGS) entry which is preliminary data.</text>
</comment>
<dbReference type="InterPro" id="IPR036397">
    <property type="entry name" value="RNaseH_sf"/>
</dbReference>